<proteinExistence type="predicted"/>
<accession>A0A9P7D8C8</accession>
<sequence length="254" mass="28215">MTSFGSMAITVLMAFFTSNPEYQTQAARKAFTDDQLKDSRFVYENPESQDNPGAFLSVYFLRIFATHLNAIAGHEKVDTLDSGIMCFETALALTAAAAERALSLVSNNYLVPCEPSDSKKNHEIELTFNESTNRMSHTGTAFSAANWETDTKAYMETIMELPERRVKEIIIRATPFMKRARCSDTSTEFFEPGVSAPPPVNPRSHICICICLFFPFCAAASLTRYLQGTRCFPDAVRLALQRSEGDTISLALPS</sequence>
<dbReference type="OrthoDB" id="2755811at2759"/>
<evidence type="ECO:0000313" key="3">
    <source>
        <dbReference type="Proteomes" id="UP000714275"/>
    </source>
</evidence>
<dbReference type="Proteomes" id="UP000714275">
    <property type="component" value="Unassembled WGS sequence"/>
</dbReference>
<protein>
    <submittedName>
        <fullName evidence="2">Uncharacterized protein</fullName>
    </submittedName>
</protein>
<organism evidence="2 3">
    <name type="scientific">Suillus placidus</name>
    <dbReference type="NCBI Taxonomy" id="48579"/>
    <lineage>
        <taxon>Eukaryota</taxon>
        <taxon>Fungi</taxon>
        <taxon>Dikarya</taxon>
        <taxon>Basidiomycota</taxon>
        <taxon>Agaricomycotina</taxon>
        <taxon>Agaricomycetes</taxon>
        <taxon>Agaricomycetidae</taxon>
        <taxon>Boletales</taxon>
        <taxon>Suillineae</taxon>
        <taxon>Suillaceae</taxon>
        <taxon>Suillus</taxon>
    </lineage>
</organism>
<comment type="caution">
    <text evidence="2">The sequence shown here is derived from an EMBL/GenBank/DDBJ whole genome shotgun (WGS) entry which is preliminary data.</text>
</comment>
<reference evidence="2" key="1">
    <citation type="journal article" date="2020" name="New Phytol.">
        <title>Comparative genomics reveals dynamic genome evolution in host specialist ectomycorrhizal fungi.</title>
        <authorList>
            <person name="Lofgren L.A."/>
            <person name="Nguyen N.H."/>
            <person name="Vilgalys R."/>
            <person name="Ruytinx J."/>
            <person name="Liao H.L."/>
            <person name="Branco S."/>
            <person name="Kuo A."/>
            <person name="LaButti K."/>
            <person name="Lipzen A."/>
            <person name="Andreopoulos W."/>
            <person name="Pangilinan J."/>
            <person name="Riley R."/>
            <person name="Hundley H."/>
            <person name="Na H."/>
            <person name="Barry K."/>
            <person name="Grigoriev I.V."/>
            <person name="Stajich J.E."/>
            <person name="Kennedy P.G."/>
        </authorList>
    </citation>
    <scope>NUCLEOTIDE SEQUENCE</scope>
    <source>
        <strain evidence="2">DOB743</strain>
    </source>
</reference>
<evidence type="ECO:0000256" key="1">
    <source>
        <dbReference type="SAM" id="SignalP"/>
    </source>
</evidence>
<dbReference type="EMBL" id="JABBWD010000003">
    <property type="protein sequence ID" value="KAG1782296.1"/>
    <property type="molecule type" value="Genomic_DNA"/>
</dbReference>
<dbReference type="AlphaFoldDB" id="A0A9P7D8C8"/>
<feature type="chain" id="PRO_5040179677" evidence="1">
    <location>
        <begin position="21"/>
        <end position="254"/>
    </location>
</feature>
<keyword evidence="1" id="KW-0732">Signal</keyword>
<name>A0A9P7D8C8_9AGAM</name>
<evidence type="ECO:0000313" key="2">
    <source>
        <dbReference type="EMBL" id="KAG1782296.1"/>
    </source>
</evidence>
<feature type="signal peptide" evidence="1">
    <location>
        <begin position="1"/>
        <end position="20"/>
    </location>
</feature>
<keyword evidence="3" id="KW-1185">Reference proteome</keyword>
<gene>
    <name evidence="2" type="ORF">EV702DRAFT_373519</name>
</gene>